<feature type="chain" id="PRO_5042919867" evidence="2">
    <location>
        <begin position="30"/>
        <end position="219"/>
    </location>
</feature>
<keyword evidence="1" id="KW-0812">Transmembrane</keyword>
<dbReference type="PANTHER" id="PTHR39599">
    <property type="entry name" value="GPI-ANCHORED PROTEIN (EUROFUNG)-RELATED-RELATED"/>
    <property type="match status" value="1"/>
</dbReference>
<name>A0AAQ3M8E9_9PEZI</name>
<reference evidence="3 4" key="1">
    <citation type="submission" date="2023-11" db="EMBL/GenBank/DDBJ databases">
        <title>An acidophilic fungus is an integral part of prey digestion in a carnivorous sundew plant.</title>
        <authorList>
            <person name="Tsai I.J."/>
        </authorList>
    </citation>
    <scope>NUCLEOTIDE SEQUENCE [LARGE SCALE GENOMIC DNA]</scope>
    <source>
        <strain evidence="3">169a</strain>
    </source>
</reference>
<dbReference type="Proteomes" id="UP001303373">
    <property type="component" value="Chromosome 4"/>
</dbReference>
<keyword evidence="1" id="KW-0472">Membrane</keyword>
<keyword evidence="2" id="KW-0732">Signal</keyword>
<sequence>MACAGSMKRICILFAIYILATFGIGNVHAQGTQTYYFSGAVEVWPASTPTPGTAAVPAVCPADHPLSCSSIGASDYCCPAGNYCAWSNSQVACCPNGQTCSGYIGGGGGYEPTTWYQTTWQQPTTTYYYQTPTTTVIVAGGGSVTQAGIVTLYTTAQTTKEYNGYCSTEFATGPGLPTTAAGECGTILIVEPSEGTKQARIGILLIGLHIMGNLLFFWR</sequence>
<protein>
    <submittedName>
        <fullName evidence="3">Uncharacterized protein</fullName>
    </submittedName>
</protein>
<proteinExistence type="predicted"/>
<keyword evidence="4" id="KW-1185">Reference proteome</keyword>
<keyword evidence="1" id="KW-1133">Transmembrane helix</keyword>
<evidence type="ECO:0000256" key="1">
    <source>
        <dbReference type="SAM" id="Phobius"/>
    </source>
</evidence>
<feature type="signal peptide" evidence="2">
    <location>
        <begin position="1"/>
        <end position="29"/>
    </location>
</feature>
<dbReference type="AlphaFoldDB" id="A0AAQ3M8E9"/>
<accession>A0AAQ3M8E9</accession>
<evidence type="ECO:0000256" key="2">
    <source>
        <dbReference type="SAM" id="SignalP"/>
    </source>
</evidence>
<organism evidence="3 4">
    <name type="scientific">Acrodontium crateriforme</name>
    <dbReference type="NCBI Taxonomy" id="150365"/>
    <lineage>
        <taxon>Eukaryota</taxon>
        <taxon>Fungi</taxon>
        <taxon>Dikarya</taxon>
        <taxon>Ascomycota</taxon>
        <taxon>Pezizomycotina</taxon>
        <taxon>Dothideomycetes</taxon>
        <taxon>Dothideomycetidae</taxon>
        <taxon>Mycosphaerellales</taxon>
        <taxon>Teratosphaeriaceae</taxon>
        <taxon>Acrodontium</taxon>
    </lineage>
</organism>
<dbReference type="PANTHER" id="PTHR39599:SF1">
    <property type="entry name" value="GPI-ANCHORED PROTEIN (EUROFUNG)"/>
    <property type="match status" value="1"/>
</dbReference>
<dbReference type="EMBL" id="CP138583">
    <property type="protein sequence ID" value="WPH00272.1"/>
    <property type="molecule type" value="Genomic_DNA"/>
</dbReference>
<evidence type="ECO:0000313" key="4">
    <source>
        <dbReference type="Proteomes" id="UP001303373"/>
    </source>
</evidence>
<gene>
    <name evidence="3" type="ORF">R9X50_00309600</name>
</gene>
<feature type="transmembrane region" description="Helical" evidence="1">
    <location>
        <begin position="199"/>
        <end position="218"/>
    </location>
</feature>
<evidence type="ECO:0000313" key="3">
    <source>
        <dbReference type="EMBL" id="WPH00272.1"/>
    </source>
</evidence>